<dbReference type="KEGG" id="xyk:GT347_18475"/>
<dbReference type="EMBL" id="CP047650">
    <property type="protein sequence ID" value="QHI99790.1"/>
    <property type="molecule type" value="Genomic_DNA"/>
</dbReference>
<protein>
    <submittedName>
        <fullName evidence="1">Uncharacterized protein</fullName>
    </submittedName>
</protein>
<evidence type="ECO:0000313" key="1">
    <source>
        <dbReference type="EMBL" id="QHI99790.1"/>
    </source>
</evidence>
<accession>A0A857J6Z5</accession>
<dbReference type="RefSeq" id="WP_160553601.1">
    <property type="nucleotide sequence ID" value="NZ_CP047650.1"/>
</dbReference>
<evidence type="ECO:0000313" key="2">
    <source>
        <dbReference type="Proteomes" id="UP000464787"/>
    </source>
</evidence>
<proteinExistence type="predicted"/>
<organism evidence="1 2">
    <name type="scientific">Xylophilus rhododendri</name>
    <dbReference type="NCBI Taxonomy" id="2697032"/>
    <lineage>
        <taxon>Bacteria</taxon>
        <taxon>Pseudomonadati</taxon>
        <taxon>Pseudomonadota</taxon>
        <taxon>Betaproteobacteria</taxon>
        <taxon>Burkholderiales</taxon>
        <taxon>Xylophilus</taxon>
    </lineage>
</organism>
<gene>
    <name evidence="1" type="ORF">GT347_18475</name>
</gene>
<reference evidence="1 2" key="1">
    <citation type="submission" date="2020-01" db="EMBL/GenBank/DDBJ databases">
        <title>Genome sequencing of strain KACC 21265.</title>
        <authorList>
            <person name="Heo J."/>
            <person name="Kim S.-J."/>
            <person name="Kim J.-S."/>
            <person name="Hong S.-B."/>
            <person name="Kwon S.-W."/>
        </authorList>
    </citation>
    <scope>NUCLEOTIDE SEQUENCE [LARGE SCALE GENOMIC DNA]</scope>
    <source>
        <strain evidence="1 2">KACC 21265</strain>
    </source>
</reference>
<sequence length="263" mass="28738">MAPCTPQDARPVYRLLLACMEAAQQFPAVERTALLCQLTCLLPRLLGSLSCFEEALHGRFATKLMTGLLEAAGASSARAWCTIAQAQDVLCDLIDLEFGVPRERGAILQHLETRRRRARQFLAVLAAPPAQVLATTAAWAETALRSSTQLLRGYLREEPDAFVPMLRDWIARLPGRELSDGLIDVLALLGFSSRMAPALRRGLLEGVIARVAGPQPPADGDTAIPGTEALAAVLRQQCRRFDGLKRVTFDTLLRRHGYQGDAL</sequence>
<dbReference type="Proteomes" id="UP000464787">
    <property type="component" value="Chromosome"/>
</dbReference>
<name>A0A857J6Z5_9BURK</name>
<keyword evidence="2" id="KW-1185">Reference proteome</keyword>
<dbReference type="AlphaFoldDB" id="A0A857J6Z5"/>